<evidence type="ECO:0000313" key="3">
    <source>
        <dbReference type="Proteomes" id="UP000245764"/>
    </source>
</evidence>
<evidence type="ECO:0000313" key="2">
    <source>
        <dbReference type="EMBL" id="SMR51342.1"/>
    </source>
</evidence>
<dbReference type="AlphaFoldDB" id="A0A2H1GCQ2"/>
<dbReference type="EMBL" id="LT854256">
    <property type="protein sequence ID" value="SMR51342.1"/>
    <property type="molecule type" value="Genomic_DNA"/>
</dbReference>
<protein>
    <submittedName>
        <fullName evidence="2">Uncharacterized protein</fullName>
    </submittedName>
</protein>
<dbReference type="Proteomes" id="UP000245764">
    <property type="component" value="Chromosome 4"/>
</dbReference>
<reference evidence="3" key="1">
    <citation type="submission" date="2017-05" db="EMBL/GenBank/DDBJ databases">
        <authorList>
            <person name="Song R."/>
            <person name="Chenine A.L."/>
            <person name="Ruprecht R.M."/>
        </authorList>
    </citation>
    <scope>NUCLEOTIDE SEQUENCE [LARGE SCALE GENOMIC DNA]</scope>
</reference>
<gene>
    <name evidence="2" type="ORF">ZT1E4_G5561</name>
</gene>
<accession>A0A2H1GCQ2</accession>
<evidence type="ECO:0000256" key="1">
    <source>
        <dbReference type="SAM" id="MobiDB-lite"/>
    </source>
</evidence>
<sequence>MPHDEASSKVTPDTEGAKASAHLKSPETAIMISDSPPAADEAQQQQRPFRLFDLPDELWVRIGQMVIDDAPKITLWGKRVEFGPPWSIVWGRELWDLEKCDLNPPGILQTCSALRTEFRADYYRQKINISVSAYQGRSTRRESIESIGRFLHAIGPEARKHIRGSYSELLGRRVHEGPRQPRLNDLSYWKVEMMLTLEVSSSTLRVEWKIDFL</sequence>
<organism evidence="2 3">
    <name type="scientific">Zymoseptoria tritici ST99CH_1E4</name>
    <dbReference type="NCBI Taxonomy" id="1276532"/>
    <lineage>
        <taxon>Eukaryota</taxon>
        <taxon>Fungi</taxon>
        <taxon>Dikarya</taxon>
        <taxon>Ascomycota</taxon>
        <taxon>Pezizomycotina</taxon>
        <taxon>Dothideomycetes</taxon>
        <taxon>Dothideomycetidae</taxon>
        <taxon>Mycosphaerellales</taxon>
        <taxon>Mycosphaerellaceae</taxon>
        <taxon>Zymoseptoria</taxon>
    </lineage>
</organism>
<proteinExistence type="predicted"/>
<name>A0A2H1GCQ2_ZYMTR</name>
<feature type="region of interest" description="Disordered" evidence="1">
    <location>
        <begin position="1"/>
        <end position="28"/>
    </location>
</feature>